<protein>
    <submittedName>
        <fullName evidence="1">Uncharacterized protein</fullName>
    </submittedName>
</protein>
<sequence length="57" mass="6517">MEGIRNLIRLLQCMSFPGNGRPRMDMVVLKLKQIHEKEMALTTVMGEKICHYRQGGG</sequence>
<comment type="caution">
    <text evidence="1">The sequence shown here is derived from an EMBL/GenBank/DDBJ whole genome shotgun (WGS) entry which is preliminary data.</text>
</comment>
<dbReference type="Proteomes" id="UP001054252">
    <property type="component" value="Unassembled WGS sequence"/>
</dbReference>
<gene>
    <name evidence="1" type="ORF">SLEP1_g40247</name>
</gene>
<evidence type="ECO:0000313" key="2">
    <source>
        <dbReference type="Proteomes" id="UP001054252"/>
    </source>
</evidence>
<keyword evidence="2" id="KW-1185">Reference proteome</keyword>
<dbReference type="AlphaFoldDB" id="A0AAV5L3N8"/>
<organism evidence="1 2">
    <name type="scientific">Rubroshorea leprosula</name>
    <dbReference type="NCBI Taxonomy" id="152421"/>
    <lineage>
        <taxon>Eukaryota</taxon>
        <taxon>Viridiplantae</taxon>
        <taxon>Streptophyta</taxon>
        <taxon>Embryophyta</taxon>
        <taxon>Tracheophyta</taxon>
        <taxon>Spermatophyta</taxon>
        <taxon>Magnoliopsida</taxon>
        <taxon>eudicotyledons</taxon>
        <taxon>Gunneridae</taxon>
        <taxon>Pentapetalae</taxon>
        <taxon>rosids</taxon>
        <taxon>malvids</taxon>
        <taxon>Malvales</taxon>
        <taxon>Dipterocarpaceae</taxon>
        <taxon>Rubroshorea</taxon>
    </lineage>
</organism>
<evidence type="ECO:0000313" key="1">
    <source>
        <dbReference type="EMBL" id="GKV31569.1"/>
    </source>
</evidence>
<name>A0AAV5L3N8_9ROSI</name>
<proteinExistence type="predicted"/>
<reference evidence="1 2" key="1">
    <citation type="journal article" date="2021" name="Commun. Biol.">
        <title>The genome of Shorea leprosula (Dipterocarpaceae) highlights the ecological relevance of drought in aseasonal tropical rainforests.</title>
        <authorList>
            <person name="Ng K.K.S."/>
            <person name="Kobayashi M.J."/>
            <person name="Fawcett J.A."/>
            <person name="Hatakeyama M."/>
            <person name="Paape T."/>
            <person name="Ng C.H."/>
            <person name="Ang C.C."/>
            <person name="Tnah L.H."/>
            <person name="Lee C.T."/>
            <person name="Nishiyama T."/>
            <person name="Sese J."/>
            <person name="O'Brien M.J."/>
            <person name="Copetti D."/>
            <person name="Mohd Noor M.I."/>
            <person name="Ong R.C."/>
            <person name="Putra M."/>
            <person name="Sireger I.Z."/>
            <person name="Indrioko S."/>
            <person name="Kosugi Y."/>
            <person name="Izuno A."/>
            <person name="Isagi Y."/>
            <person name="Lee S.L."/>
            <person name="Shimizu K.K."/>
        </authorList>
    </citation>
    <scope>NUCLEOTIDE SEQUENCE [LARGE SCALE GENOMIC DNA]</scope>
    <source>
        <strain evidence="1">214</strain>
    </source>
</reference>
<accession>A0AAV5L3N8</accession>
<dbReference type="EMBL" id="BPVZ01000091">
    <property type="protein sequence ID" value="GKV31569.1"/>
    <property type="molecule type" value="Genomic_DNA"/>
</dbReference>